<dbReference type="Pfam" id="PF00708">
    <property type="entry name" value="Acylphosphatase"/>
    <property type="match status" value="1"/>
</dbReference>
<evidence type="ECO:0000259" key="4">
    <source>
        <dbReference type="PROSITE" id="PS51160"/>
    </source>
</evidence>
<evidence type="ECO:0000313" key="5">
    <source>
        <dbReference type="EMBL" id="SDF58808.1"/>
    </source>
</evidence>
<dbReference type="RefSeq" id="WP_091709137.1">
    <property type="nucleotide sequence ID" value="NZ_FNCA01000002.1"/>
</dbReference>
<gene>
    <name evidence="5" type="ORF">SAMN04488589_0966</name>
</gene>
<protein>
    <recommendedName>
        <fullName evidence="1 2">Acylphosphatase</fullName>
        <ecNumber evidence="1 2">3.6.1.7</ecNumber>
    </recommendedName>
</protein>
<name>A0A7Z7FC24_9EURY</name>
<dbReference type="PANTHER" id="PTHR47268">
    <property type="entry name" value="ACYLPHOSPHATASE"/>
    <property type="match status" value="1"/>
</dbReference>
<dbReference type="InterPro" id="IPR036046">
    <property type="entry name" value="Acylphosphatase-like_dom_sf"/>
</dbReference>
<dbReference type="PROSITE" id="PS51160">
    <property type="entry name" value="ACYLPHOSPHATASE_3"/>
    <property type="match status" value="1"/>
</dbReference>
<comment type="similarity">
    <text evidence="3">Belongs to the acylphosphatase family.</text>
</comment>
<organism evidence="5 6">
    <name type="scientific">Methanolobus vulcani</name>
    <dbReference type="NCBI Taxonomy" id="38026"/>
    <lineage>
        <taxon>Archaea</taxon>
        <taxon>Methanobacteriati</taxon>
        <taxon>Methanobacteriota</taxon>
        <taxon>Stenosarchaea group</taxon>
        <taxon>Methanomicrobia</taxon>
        <taxon>Methanosarcinales</taxon>
        <taxon>Methanosarcinaceae</taxon>
        <taxon>Methanolobus</taxon>
    </lineage>
</organism>
<dbReference type="PRINTS" id="PR00112">
    <property type="entry name" value="ACYLPHPHTASE"/>
</dbReference>
<dbReference type="PROSITE" id="PS00150">
    <property type="entry name" value="ACYLPHOSPHATASE_1"/>
    <property type="match status" value="1"/>
</dbReference>
<dbReference type="AlphaFoldDB" id="A0A7Z7FC24"/>
<feature type="active site" evidence="1">
    <location>
        <position position="28"/>
    </location>
</feature>
<evidence type="ECO:0000256" key="2">
    <source>
        <dbReference type="RuleBase" id="RU000553"/>
    </source>
</evidence>
<proteinExistence type="inferred from homology"/>
<dbReference type="PROSITE" id="PS00151">
    <property type="entry name" value="ACYLPHOSPHATASE_2"/>
    <property type="match status" value="1"/>
</dbReference>
<keyword evidence="1 2" id="KW-0378">Hydrolase</keyword>
<dbReference type="SUPFAM" id="SSF54975">
    <property type="entry name" value="Acylphosphatase/BLUF domain-like"/>
    <property type="match status" value="1"/>
</dbReference>
<dbReference type="OrthoDB" id="6643at2157"/>
<feature type="domain" description="Acylphosphatase-like" evidence="4">
    <location>
        <begin position="13"/>
        <end position="100"/>
    </location>
</feature>
<dbReference type="Proteomes" id="UP000199259">
    <property type="component" value="Unassembled WGS sequence"/>
</dbReference>
<dbReference type="EMBL" id="FNCA01000002">
    <property type="protein sequence ID" value="SDF58808.1"/>
    <property type="molecule type" value="Genomic_DNA"/>
</dbReference>
<comment type="catalytic activity">
    <reaction evidence="1 2">
        <text>an acyl phosphate + H2O = a carboxylate + phosphate + H(+)</text>
        <dbReference type="Rhea" id="RHEA:14965"/>
        <dbReference type="ChEBI" id="CHEBI:15377"/>
        <dbReference type="ChEBI" id="CHEBI:15378"/>
        <dbReference type="ChEBI" id="CHEBI:29067"/>
        <dbReference type="ChEBI" id="CHEBI:43474"/>
        <dbReference type="ChEBI" id="CHEBI:59918"/>
        <dbReference type="EC" id="3.6.1.7"/>
    </reaction>
</comment>
<dbReference type="EC" id="3.6.1.7" evidence="1 2"/>
<evidence type="ECO:0000313" key="6">
    <source>
        <dbReference type="Proteomes" id="UP000199259"/>
    </source>
</evidence>
<keyword evidence="6" id="KW-1185">Reference proteome</keyword>
<dbReference type="InterPro" id="IPR020456">
    <property type="entry name" value="Acylphosphatase"/>
</dbReference>
<dbReference type="InterPro" id="IPR001792">
    <property type="entry name" value="Acylphosphatase-like_dom"/>
</dbReference>
<feature type="active site" evidence="1">
    <location>
        <position position="46"/>
    </location>
</feature>
<dbReference type="InterPro" id="IPR017968">
    <property type="entry name" value="Acylphosphatase_CS"/>
</dbReference>
<evidence type="ECO:0000256" key="3">
    <source>
        <dbReference type="RuleBase" id="RU004168"/>
    </source>
</evidence>
<comment type="caution">
    <text evidence="5">The sequence shown here is derived from an EMBL/GenBank/DDBJ whole genome shotgun (WGS) entry which is preliminary data.</text>
</comment>
<sequence length="100" mass="10996">MQDNLFKAGDISSATIVVTGRVQGVYFRRFTVDNAQKLGLVGFARNLPDGRVEVFAEGKATSIQNLIDFLHIGPALANVEDVSVEWSESTGEYTDFSIKR</sequence>
<accession>A0A7Z7FC24</accession>
<dbReference type="PANTHER" id="PTHR47268:SF4">
    <property type="entry name" value="ACYLPHOSPHATASE"/>
    <property type="match status" value="1"/>
</dbReference>
<dbReference type="Gene3D" id="3.30.70.100">
    <property type="match status" value="1"/>
</dbReference>
<reference evidence="5 6" key="1">
    <citation type="submission" date="2016-10" db="EMBL/GenBank/DDBJ databases">
        <authorList>
            <person name="Varghese N."/>
            <person name="Submissions S."/>
        </authorList>
    </citation>
    <scope>NUCLEOTIDE SEQUENCE [LARGE SCALE GENOMIC DNA]</scope>
    <source>
        <strain evidence="5 6">PL 12/M</strain>
    </source>
</reference>
<evidence type="ECO:0000256" key="1">
    <source>
        <dbReference type="PROSITE-ProRule" id="PRU00520"/>
    </source>
</evidence>
<dbReference type="GO" id="GO:0003998">
    <property type="term" value="F:acylphosphatase activity"/>
    <property type="evidence" value="ECO:0007669"/>
    <property type="project" value="UniProtKB-EC"/>
</dbReference>